<organism evidence="2 3">
    <name type="scientific">Thanatephorus cucumeris (strain AG1-IA)</name>
    <name type="common">Rice sheath blight fungus</name>
    <name type="synonym">Rhizoctonia solani</name>
    <dbReference type="NCBI Taxonomy" id="983506"/>
    <lineage>
        <taxon>Eukaryota</taxon>
        <taxon>Fungi</taxon>
        <taxon>Dikarya</taxon>
        <taxon>Basidiomycota</taxon>
        <taxon>Agaricomycotina</taxon>
        <taxon>Agaricomycetes</taxon>
        <taxon>Cantharellales</taxon>
        <taxon>Ceratobasidiaceae</taxon>
        <taxon>Rhizoctonia</taxon>
        <taxon>Rhizoctonia solani AG-1</taxon>
    </lineage>
</organism>
<feature type="region of interest" description="Disordered" evidence="1">
    <location>
        <begin position="1"/>
        <end position="52"/>
    </location>
</feature>
<sequence>MTSYMRLPVCASRTRMVPSSEPEASIDPSGESATEVTSAVCPSRGPSATAPL</sequence>
<dbReference type="EMBL" id="AFRT01002561">
    <property type="protein sequence ID" value="ELU37584.1"/>
    <property type="molecule type" value="Genomic_DNA"/>
</dbReference>
<comment type="caution">
    <text evidence="2">The sequence shown here is derived from an EMBL/GenBank/DDBJ whole genome shotgun (WGS) entry which is preliminary data.</text>
</comment>
<evidence type="ECO:0000313" key="2">
    <source>
        <dbReference type="EMBL" id="ELU37584.1"/>
    </source>
</evidence>
<protein>
    <submittedName>
        <fullName evidence="2">Uncharacterized protein</fullName>
    </submittedName>
</protein>
<dbReference type="Proteomes" id="UP000011668">
    <property type="component" value="Unassembled WGS sequence"/>
</dbReference>
<accession>L8WMK6</accession>
<name>L8WMK6_THACA</name>
<keyword evidence="3" id="KW-1185">Reference proteome</keyword>
<dbReference type="AlphaFoldDB" id="L8WMK6"/>
<reference evidence="2 3" key="1">
    <citation type="journal article" date="2013" name="Nat. Commun.">
        <title>The evolution and pathogenic mechanisms of the rice sheath blight pathogen.</title>
        <authorList>
            <person name="Zheng A."/>
            <person name="Lin R."/>
            <person name="Xu L."/>
            <person name="Qin P."/>
            <person name="Tang C."/>
            <person name="Ai P."/>
            <person name="Zhang D."/>
            <person name="Liu Y."/>
            <person name="Sun Z."/>
            <person name="Feng H."/>
            <person name="Wang Y."/>
            <person name="Chen Y."/>
            <person name="Liang X."/>
            <person name="Fu R."/>
            <person name="Li Q."/>
            <person name="Zhang J."/>
            <person name="Yu X."/>
            <person name="Xie Z."/>
            <person name="Ding L."/>
            <person name="Guan P."/>
            <person name="Tang J."/>
            <person name="Liang Y."/>
            <person name="Wang S."/>
            <person name="Deng Q."/>
            <person name="Li S."/>
            <person name="Zhu J."/>
            <person name="Wang L."/>
            <person name="Liu H."/>
            <person name="Li P."/>
        </authorList>
    </citation>
    <scope>NUCLEOTIDE SEQUENCE [LARGE SCALE GENOMIC DNA]</scope>
    <source>
        <strain evidence="3">AG-1 IA</strain>
    </source>
</reference>
<gene>
    <name evidence="2" type="ORF">AG1IA_08386</name>
</gene>
<proteinExistence type="predicted"/>
<evidence type="ECO:0000313" key="3">
    <source>
        <dbReference type="Proteomes" id="UP000011668"/>
    </source>
</evidence>
<dbReference type="HOGENOM" id="CLU_3088941_0_0_1"/>
<evidence type="ECO:0000256" key="1">
    <source>
        <dbReference type="SAM" id="MobiDB-lite"/>
    </source>
</evidence>